<evidence type="ECO:0000256" key="1">
    <source>
        <dbReference type="SAM" id="SignalP"/>
    </source>
</evidence>
<protein>
    <submittedName>
        <fullName evidence="2">Lipocalin</fullName>
    </submittedName>
</protein>
<keyword evidence="3" id="KW-1185">Reference proteome</keyword>
<evidence type="ECO:0000313" key="3">
    <source>
        <dbReference type="Proteomes" id="UP000238426"/>
    </source>
</evidence>
<gene>
    <name evidence="2" type="ORF">C7H52_02565</name>
</gene>
<reference evidence="2 3" key="1">
    <citation type="submission" date="2018-03" db="EMBL/GenBank/DDBJ databases">
        <title>Mesoflavibacter sp. HG37 and Mesoflavibacter sp. HG96 sp.nov., two marine bacteria isolated from seawater of Western Pacific Ocean.</title>
        <authorList>
            <person name="Cheng H."/>
            <person name="Wu Y.-H."/>
            <person name="Guo L.-L."/>
            <person name="Xu X.-W."/>
        </authorList>
    </citation>
    <scope>NUCLEOTIDE SEQUENCE [LARGE SCALE GENOMIC DNA]</scope>
    <source>
        <strain evidence="2 3">KCTC 32269</strain>
    </source>
</reference>
<feature type="signal peptide" evidence="1">
    <location>
        <begin position="1"/>
        <end position="18"/>
    </location>
</feature>
<dbReference type="RefSeq" id="WP_106462320.1">
    <property type="nucleotide sequence ID" value="NZ_PXOQ01000007.1"/>
</dbReference>
<comment type="caution">
    <text evidence="2">The sequence shown here is derived from an EMBL/GenBank/DDBJ whole genome shotgun (WGS) entry which is preliminary data.</text>
</comment>
<evidence type="ECO:0000313" key="2">
    <source>
        <dbReference type="EMBL" id="PSG90179.1"/>
    </source>
</evidence>
<dbReference type="OrthoDB" id="1121756at2"/>
<dbReference type="Proteomes" id="UP000238426">
    <property type="component" value="Unassembled WGS sequence"/>
</dbReference>
<proteinExistence type="predicted"/>
<organism evidence="2 3">
    <name type="scientific">Aurantibacter aestuarii</name>
    <dbReference type="NCBI Taxonomy" id="1266046"/>
    <lineage>
        <taxon>Bacteria</taxon>
        <taxon>Pseudomonadati</taxon>
        <taxon>Bacteroidota</taxon>
        <taxon>Flavobacteriia</taxon>
        <taxon>Flavobacteriales</taxon>
        <taxon>Flavobacteriaceae</taxon>
        <taxon>Aurantibacter</taxon>
    </lineage>
</organism>
<accession>A0A2T1NCM7</accession>
<sequence length="158" mass="17624">MKKLVLLLAVSLMMLSCGGTKTVRASKKVIKGDWTLQNITYSQAGTYNVTLFNDVSKECFMQSSWRFIPNNNTGVYTINNSACSTGERNFIFTIQEIDEVSGLYDFLLKPTDAKGNSDTNAGFRVNLAQLDETTMTWTQTLSVDGKPFTITMNFSKLN</sequence>
<dbReference type="EMBL" id="PXOQ01000007">
    <property type="protein sequence ID" value="PSG90179.1"/>
    <property type="molecule type" value="Genomic_DNA"/>
</dbReference>
<dbReference type="AlphaFoldDB" id="A0A2T1NCM7"/>
<name>A0A2T1NCM7_9FLAO</name>
<keyword evidence="1" id="KW-0732">Signal</keyword>
<feature type="chain" id="PRO_5015519737" evidence="1">
    <location>
        <begin position="19"/>
        <end position="158"/>
    </location>
</feature>
<dbReference type="PROSITE" id="PS51257">
    <property type="entry name" value="PROKAR_LIPOPROTEIN"/>
    <property type="match status" value="1"/>
</dbReference>